<dbReference type="PANTHER" id="PTHR15876:SF8">
    <property type="entry name" value="TRANSMEMBRANE PROTEIN ADIPOCYTE-ASSOCIATED 1"/>
    <property type="match status" value="1"/>
</dbReference>
<comment type="similarity">
    <text evidence="2">Belongs to the UPF0359 family.</text>
</comment>
<evidence type="ECO:0000256" key="3">
    <source>
        <dbReference type="ARBA" id="ARBA00022692"/>
    </source>
</evidence>
<feature type="transmembrane region" description="Helical" evidence="6">
    <location>
        <begin position="42"/>
        <end position="63"/>
    </location>
</feature>
<dbReference type="AlphaFoldDB" id="A0A9P0ZBG0"/>
<feature type="transmembrane region" description="Helical" evidence="6">
    <location>
        <begin position="250"/>
        <end position="272"/>
    </location>
</feature>
<evidence type="ECO:0000256" key="5">
    <source>
        <dbReference type="ARBA" id="ARBA00023136"/>
    </source>
</evidence>
<dbReference type="Pfam" id="PF10160">
    <property type="entry name" value="Tmemb_40"/>
    <property type="match status" value="1"/>
</dbReference>
<feature type="transmembrane region" description="Helical" evidence="6">
    <location>
        <begin position="186"/>
        <end position="208"/>
    </location>
</feature>
<dbReference type="PANTHER" id="PTHR15876">
    <property type="entry name" value="TRANSMEMBRANE PROTEIN ADIPOCYTE-ASSOCIATED 1"/>
    <property type="match status" value="1"/>
</dbReference>
<keyword evidence="5 6" id="KW-0472">Membrane</keyword>
<comment type="caution">
    <text evidence="7">The sequence shown here is derived from an EMBL/GenBank/DDBJ whole genome shotgun (WGS) entry which is preliminary data.</text>
</comment>
<proteinExistence type="inferred from homology"/>
<name>A0A9P0ZBG0_CUSEU</name>
<accession>A0A9P0ZBG0</accession>
<keyword evidence="8" id="KW-1185">Reference proteome</keyword>
<dbReference type="GO" id="GO:0004930">
    <property type="term" value="F:G protein-coupled receptor activity"/>
    <property type="evidence" value="ECO:0007669"/>
    <property type="project" value="TreeGrafter"/>
</dbReference>
<dbReference type="OrthoDB" id="10027388at2759"/>
<evidence type="ECO:0000313" key="8">
    <source>
        <dbReference type="Proteomes" id="UP001152484"/>
    </source>
</evidence>
<feature type="transmembrane region" description="Helical" evidence="6">
    <location>
        <begin position="110"/>
        <end position="134"/>
    </location>
</feature>
<organism evidence="7 8">
    <name type="scientific">Cuscuta europaea</name>
    <name type="common">European dodder</name>
    <dbReference type="NCBI Taxonomy" id="41803"/>
    <lineage>
        <taxon>Eukaryota</taxon>
        <taxon>Viridiplantae</taxon>
        <taxon>Streptophyta</taxon>
        <taxon>Embryophyta</taxon>
        <taxon>Tracheophyta</taxon>
        <taxon>Spermatophyta</taxon>
        <taxon>Magnoliopsida</taxon>
        <taxon>eudicotyledons</taxon>
        <taxon>Gunneridae</taxon>
        <taxon>Pentapetalae</taxon>
        <taxon>asterids</taxon>
        <taxon>lamiids</taxon>
        <taxon>Solanales</taxon>
        <taxon>Convolvulaceae</taxon>
        <taxon>Cuscuteae</taxon>
        <taxon>Cuscuta</taxon>
        <taxon>Cuscuta subgen. Cuscuta</taxon>
    </lineage>
</organism>
<keyword evidence="4 6" id="KW-1133">Transmembrane helix</keyword>
<evidence type="ECO:0000256" key="4">
    <source>
        <dbReference type="ARBA" id="ARBA00022989"/>
    </source>
</evidence>
<dbReference type="InterPro" id="IPR018781">
    <property type="entry name" value="TPRA1/CAND2/CAND8"/>
</dbReference>
<reference evidence="7" key="1">
    <citation type="submission" date="2022-07" db="EMBL/GenBank/DDBJ databases">
        <authorList>
            <person name="Macas J."/>
            <person name="Novak P."/>
            <person name="Neumann P."/>
        </authorList>
    </citation>
    <scope>NUCLEOTIDE SEQUENCE</scope>
</reference>
<evidence type="ECO:0008006" key="9">
    <source>
        <dbReference type="Google" id="ProtNLM"/>
    </source>
</evidence>
<protein>
    <recommendedName>
        <fullName evidence="9">Transmembrane protein adipocyte-associated 1</fullName>
    </recommendedName>
</protein>
<gene>
    <name evidence="7" type="ORF">CEURO_LOCUS12081</name>
</gene>
<comment type="subcellular location">
    <subcellularLocation>
        <location evidence="1">Membrane</location>
        <topology evidence="1">Multi-pass membrane protein</topology>
    </subcellularLocation>
</comment>
<dbReference type="Proteomes" id="UP001152484">
    <property type="component" value="Unassembled WGS sequence"/>
</dbReference>
<evidence type="ECO:0000256" key="6">
    <source>
        <dbReference type="SAM" id="Phobius"/>
    </source>
</evidence>
<dbReference type="GO" id="GO:0005886">
    <property type="term" value="C:plasma membrane"/>
    <property type="evidence" value="ECO:0007669"/>
    <property type="project" value="TreeGrafter"/>
</dbReference>
<evidence type="ECO:0000256" key="1">
    <source>
        <dbReference type="ARBA" id="ARBA00004141"/>
    </source>
</evidence>
<feature type="transmembrane region" description="Helical" evidence="6">
    <location>
        <begin position="154"/>
        <end position="174"/>
    </location>
</feature>
<evidence type="ECO:0000313" key="7">
    <source>
        <dbReference type="EMBL" id="CAH9092744.1"/>
    </source>
</evidence>
<feature type="transmembrane region" description="Helical" evidence="6">
    <location>
        <begin position="75"/>
        <end position="98"/>
    </location>
</feature>
<evidence type="ECO:0000256" key="2">
    <source>
        <dbReference type="ARBA" id="ARBA00010125"/>
    </source>
</evidence>
<dbReference type="EMBL" id="CAMAPE010000029">
    <property type="protein sequence ID" value="CAH9092744.1"/>
    <property type="molecule type" value="Genomic_DNA"/>
</dbReference>
<keyword evidence="3 6" id="KW-0812">Transmembrane</keyword>
<sequence>MSATPVDILIDRASAPTASVAAAGNHLISRWYSSSAPTCRGLWHNVTLVVPSALFILYLGFHVKRNVKKLRNRRYHVMITYYALLWVTALINLAWSSLQAWQCNPAKVVAWNLLSLFAASGMLCLEISLMSFLLHGNYSTGLETLTRTFSVSGLLVGVDFLLKAILIFGFRIPLFADVESANRLKWAIWFTYRLLLTAAYGYILFVHFSKWRDNLPPRPAFYNYVIAMFVTNAVILFACGLAGIGTGFGLWLYELSLISYHALYLPFIYAVFLSDFFQEEDWLLDEAYYSEMKDAGFFDAEWEQ</sequence>
<feature type="transmembrane region" description="Helical" evidence="6">
    <location>
        <begin position="220"/>
        <end position="244"/>
    </location>
</feature>